<dbReference type="HAMAP" id="MF_01384">
    <property type="entry name" value="UreD"/>
    <property type="match status" value="1"/>
</dbReference>
<protein>
    <recommendedName>
        <fullName evidence="3">Urease accessory protein UreD</fullName>
    </recommendedName>
</protein>
<comment type="similarity">
    <text evidence="1 3">Belongs to the UreD family.</text>
</comment>
<dbReference type="GO" id="GO:0005737">
    <property type="term" value="C:cytoplasm"/>
    <property type="evidence" value="ECO:0007669"/>
    <property type="project" value="UniProtKB-SubCell"/>
</dbReference>
<comment type="subcellular location">
    <subcellularLocation>
        <location evidence="3">Cytoplasm</location>
    </subcellularLocation>
</comment>
<comment type="function">
    <text evidence="3">Required for maturation of urease via the functional incorporation of the urease nickel metallocenter.</text>
</comment>
<gene>
    <name evidence="3" type="primary">ureD</name>
    <name evidence="4" type="ORF">SAMN04515674_104379</name>
</gene>
<dbReference type="PANTHER" id="PTHR33643:SF1">
    <property type="entry name" value="UREASE ACCESSORY PROTEIN D"/>
    <property type="match status" value="1"/>
</dbReference>
<dbReference type="Pfam" id="PF01774">
    <property type="entry name" value="UreD"/>
    <property type="match status" value="1"/>
</dbReference>
<dbReference type="InterPro" id="IPR002669">
    <property type="entry name" value="UreD"/>
</dbReference>
<keyword evidence="5" id="KW-1185">Reference proteome</keyword>
<dbReference type="STRING" id="1079859.SAMN04515674_104379"/>
<keyword evidence="2 3" id="KW-0143">Chaperone</keyword>
<keyword evidence="3" id="KW-0996">Nickel insertion</keyword>
<dbReference type="RefSeq" id="WP_092016071.1">
    <property type="nucleotide sequence ID" value="NZ_FOXH01000004.1"/>
</dbReference>
<dbReference type="PANTHER" id="PTHR33643">
    <property type="entry name" value="UREASE ACCESSORY PROTEIN D"/>
    <property type="match status" value="1"/>
</dbReference>
<evidence type="ECO:0000256" key="1">
    <source>
        <dbReference type="ARBA" id="ARBA00007177"/>
    </source>
</evidence>
<dbReference type="EMBL" id="FOXH01000004">
    <property type="protein sequence ID" value="SFP65080.1"/>
    <property type="molecule type" value="Genomic_DNA"/>
</dbReference>
<dbReference type="AlphaFoldDB" id="A0A1I5S310"/>
<comment type="subunit">
    <text evidence="3">UreD, UreF and UreG form a complex that acts as a GTP-hydrolysis-dependent molecular chaperone, activating the urease apoprotein by helping to assemble the nickel containing metallocenter of UreC. The UreE protein probably delivers the nickel.</text>
</comment>
<reference evidence="4 5" key="1">
    <citation type="submission" date="2016-10" db="EMBL/GenBank/DDBJ databases">
        <authorList>
            <person name="de Groot N.N."/>
        </authorList>
    </citation>
    <scope>NUCLEOTIDE SEQUENCE [LARGE SCALE GENOMIC DNA]</scope>
    <source>
        <strain evidence="5">E92,LMG 26720,CCM 7988</strain>
    </source>
</reference>
<organism evidence="4 5">
    <name type="scientific">Pseudarcicella hirudinis</name>
    <dbReference type="NCBI Taxonomy" id="1079859"/>
    <lineage>
        <taxon>Bacteria</taxon>
        <taxon>Pseudomonadati</taxon>
        <taxon>Bacteroidota</taxon>
        <taxon>Cytophagia</taxon>
        <taxon>Cytophagales</taxon>
        <taxon>Flectobacillaceae</taxon>
        <taxon>Pseudarcicella</taxon>
    </lineage>
</organism>
<dbReference type="OrthoDB" id="9807968at2"/>
<dbReference type="Proteomes" id="UP000199306">
    <property type="component" value="Unassembled WGS sequence"/>
</dbReference>
<accession>A0A1I5S310</accession>
<evidence type="ECO:0000256" key="3">
    <source>
        <dbReference type="HAMAP-Rule" id="MF_01384"/>
    </source>
</evidence>
<evidence type="ECO:0000256" key="2">
    <source>
        <dbReference type="ARBA" id="ARBA00023186"/>
    </source>
</evidence>
<proteinExistence type="inferred from homology"/>
<name>A0A1I5S310_9BACT</name>
<keyword evidence="3" id="KW-0963">Cytoplasm</keyword>
<evidence type="ECO:0000313" key="5">
    <source>
        <dbReference type="Proteomes" id="UP000199306"/>
    </source>
</evidence>
<dbReference type="GO" id="GO:0016151">
    <property type="term" value="F:nickel cation binding"/>
    <property type="evidence" value="ECO:0007669"/>
    <property type="project" value="UniProtKB-UniRule"/>
</dbReference>
<evidence type="ECO:0000313" key="4">
    <source>
        <dbReference type="EMBL" id="SFP65080.1"/>
    </source>
</evidence>
<sequence length="269" mass="30251">MIAKLSVKTALREGKTYLKESYFSPPFKIADITEDKQAGPLHLMLMSSSPGVLDGDELQIQLELSEKTTLFLHTQSYQRVFTMNNGACQTMKVFMESGASLTYLPSPVVPYENAIFVAGNQIYLRKNCHLVWGEILTCGRKLNGEIFRFSKYRNVTEIFLNGQLIIRENLLLQPRLIDPSGMGQMEGFTHQASLIMLDEKLNTALLTEQIVAFLSSFHDLIFGVTEAHENGIMLRILGNKAEQLHDCLKKIAGWHSLPELNLKQNADAS</sequence>